<feature type="transmembrane region" description="Helical" evidence="6">
    <location>
        <begin position="48"/>
        <end position="66"/>
    </location>
</feature>
<evidence type="ECO:0000256" key="6">
    <source>
        <dbReference type="SAM" id="Phobius"/>
    </source>
</evidence>
<keyword evidence="3 6" id="KW-0812">Transmembrane</keyword>
<dbReference type="GO" id="GO:0022857">
    <property type="term" value="F:transmembrane transporter activity"/>
    <property type="evidence" value="ECO:0007669"/>
    <property type="project" value="InterPro"/>
</dbReference>
<evidence type="ECO:0000256" key="2">
    <source>
        <dbReference type="ARBA" id="ARBA00022448"/>
    </source>
</evidence>
<evidence type="ECO:0008006" key="9">
    <source>
        <dbReference type="Google" id="ProtNLM"/>
    </source>
</evidence>
<evidence type="ECO:0000256" key="1">
    <source>
        <dbReference type="ARBA" id="ARBA00004141"/>
    </source>
</evidence>
<reference evidence="8" key="1">
    <citation type="journal article" date="2014" name="Science">
        <title>Ancient hybridizations among the ancestral genomes of bread wheat.</title>
        <authorList>
            <consortium name="International Wheat Genome Sequencing Consortium,"/>
            <person name="Marcussen T."/>
            <person name="Sandve S.R."/>
            <person name="Heier L."/>
            <person name="Spannagl M."/>
            <person name="Pfeifer M."/>
            <person name="Jakobsen K.S."/>
            <person name="Wulff B.B."/>
            <person name="Steuernagel B."/>
            <person name="Mayer K.F."/>
            <person name="Olsen O.A."/>
        </authorList>
    </citation>
    <scope>NUCLEOTIDE SEQUENCE [LARGE SCALE GENOMIC DNA]</scope>
    <source>
        <strain evidence="8">cv. AL8/78</strain>
    </source>
</reference>
<dbReference type="Gene3D" id="1.20.1250.20">
    <property type="entry name" value="MFS general substrate transporter like domains"/>
    <property type="match status" value="1"/>
</dbReference>
<reference evidence="8" key="2">
    <citation type="journal article" date="2017" name="Nat. Plants">
        <title>The Aegilops tauschii genome reveals multiple impacts of transposons.</title>
        <authorList>
            <person name="Zhao G."/>
            <person name="Zou C."/>
            <person name="Li K."/>
            <person name="Wang K."/>
            <person name="Li T."/>
            <person name="Gao L."/>
            <person name="Zhang X."/>
            <person name="Wang H."/>
            <person name="Yang Z."/>
            <person name="Liu X."/>
            <person name="Jiang W."/>
            <person name="Mao L."/>
            <person name="Kong X."/>
            <person name="Jiao Y."/>
            <person name="Jia J."/>
        </authorList>
    </citation>
    <scope>NUCLEOTIDE SEQUENCE [LARGE SCALE GENOMIC DNA]</scope>
    <source>
        <strain evidence="8">cv. AL8/78</strain>
    </source>
</reference>
<dbReference type="InterPro" id="IPR036259">
    <property type="entry name" value="MFS_trans_sf"/>
</dbReference>
<evidence type="ECO:0000256" key="5">
    <source>
        <dbReference type="ARBA" id="ARBA00023136"/>
    </source>
</evidence>
<feature type="transmembrane region" description="Helical" evidence="6">
    <location>
        <begin position="12"/>
        <end position="36"/>
    </location>
</feature>
<dbReference type="Pfam" id="PF00083">
    <property type="entry name" value="Sugar_tr"/>
    <property type="match status" value="1"/>
</dbReference>
<evidence type="ECO:0000256" key="4">
    <source>
        <dbReference type="ARBA" id="ARBA00022989"/>
    </source>
</evidence>
<dbReference type="InterPro" id="IPR003663">
    <property type="entry name" value="Sugar/inositol_transpt"/>
</dbReference>
<dbReference type="InterPro" id="IPR005828">
    <property type="entry name" value="MFS_sugar_transport-like"/>
</dbReference>
<dbReference type="SUPFAM" id="SSF103473">
    <property type="entry name" value="MFS general substrate transporter"/>
    <property type="match status" value="1"/>
</dbReference>
<proteinExistence type="predicted"/>
<dbReference type="PANTHER" id="PTHR48020:SF35">
    <property type="entry name" value="SUGAR TRANSPORTER"/>
    <property type="match status" value="1"/>
</dbReference>
<keyword evidence="2" id="KW-0813">Transport</keyword>
<dbReference type="PANTHER" id="PTHR48020">
    <property type="entry name" value="PROTON MYO-INOSITOL COTRANSPORTER"/>
    <property type="match status" value="1"/>
</dbReference>
<dbReference type="GO" id="GO:0016020">
    <property type="term" value="C:membrane"/>
    <property type="evidence" value="ECO:0007669"/>
    <property type="project" value="UniProtKB-SubCell"/>
</dbReference>
<dbReference type="Gramene" id="AET6Gv21014600.3">
    <property type="protein sequence ID" value="AET6Gv21014600.3"/>
    <property type="gene ID" value="AET6Gv21014600"/>
</dbReference>
<keyword evidence="4 6" id="KW-1133">Transmembrane helix</keyword>
<dbReference type="PRINTS" id="PR00171">
    <property type="entry name" value="SUGRTRNSPORT"/>
</dbReference>
<reference evidence="7" key="4">
    <citation type="submission" date="2019-03" db="UniProtKB">
        <authorList>
            <consortium name="EnsemblPlants"/>
        </authorList>
    </citation>
    <scope>IDENTIFICATION</scope>
</reference>
<reference evidence="7" key="3">
    <citation type="journal article" date="2017" name="Nature">
        <title>Genome sequence of the progenitor of the wheat D genome Aegilops tauschii.</title>
        <authorList>
            <person name="Luo M.C."/>
            <person name="Gu Y.Q."/>
            <person name="Puiu D."/>
            <person name="Wang H."/>
            <person name="Twardziok S.O."/>
            <person name="Deal K.R."/>
            <person name="Huo N."/>
            <person name="Zhu T."/>
            <person name="Wang L."/>
            <person name="Wang Y."/>
            <person name="McGuire P.E."/>
            <person name="Liu S."/>
            <person name="Long H."/>
            <person name="Ramasamy R.K."/>
            <person name="Rodriguez J.C."/>
            <person name="Van S.L."/>
            <person name="Yuan L."/>
            <person name="Wang Z."/>
            <person name="Xia Z."/>
            <person name="Xiao L."/>
            <person name="Anderson O.D."/>
            <person name="Ouyang S."/>
            <person name="Liang Y."/>
            <person name="Zimin A.V."/>
            <person name="Pertea G."/>
            <person name="Qi P."/>
            <person name="Bennetzen J.L."/>
            <person name="Dai X."/>
            <person name="Dawson M.W."/>
            <person name="Muller H.G."/>
            <person name="Kugler K."/>
            <person name="Rivarola-Duarte L."/>
            <person name="Spannagl M."/>
            <person name="Mayer K.F.X."/>
            <person name="Lu F.H."/>
            <person name="Bevan M.W."/>
            <person name="Leroy P."/>
            <person name="Li P."/>
            <person name="You F.M."/>
            <person name="Sun Q."/>
            <person name="Liu Z."/>
            <person name="Lyons E."/>
            <person name="Wicker T."/>
            <person name="Salzberg S.L."/>
            <person name="Devos K.M."/>
            <person name="Dvorak J."/>
        </authorList>
    </citation>
    <scope>NUCLEOTIDE SEQUENCE [LARGE SCALE GENOMIC DNA]</scope>
    <source>
        <strain evidence="7">cv. AL8/78</strain>
    </source>
</reference>
<evidence type="ECO:0000256" key="3">
    <source>
        <dbReference type="ARBA" id="ARBA00022692"/>
    </source>
</evidence>
<keyword evidence="5 6" id="KW-0472">Membrane</keyword>
<protein>
    <recommendedName>
        <fullName evidence="9">Major facilitator superfamily (MFS) profile domain-containing protein</fullName>
    </recommendedName>
</protein>
<feature type="transmembrane region" description="Helical" evidence="6">
    <location>
        <begin position="78"/>
        <end position="98"/>
    </location>
</feature>
<evidence type="ECO:0000313" key="8">
    <source>
        <dbReference type="Proteomes" id="UP000015105"/>
    </source>
</evidence>
<dbReference type="EnsemblPlants" id="AET6Gv21014600.3">
    <property type="protein sequence ID" value="AET6Gv21014600.3"/>
    <property type="gene ID" value="AET6Gv21014600"/>
</dbReference>
<reference evidence="7" key="5">
    <citation type="journal article" date="2021" name="G3 (Bethesda)">
        <title>Aegilops tauschii genome assembly Aet v5.0 features greater sequence contiguity and improved annotation.</title>
        <authorList>
            <person name="Wang L."/>
            <person name="Zhu T."/>
            <person name="Rodriguez J.C."/>
            <person name="Deal K.R."/>
            <person name="Dubcovsky J."/>
            <person name="McGuire P.E."/>
            <person name="Lux T."/>
            <person name="Spannagl M."/>
            <person name="Mayer K.F.X."/>
            <person name="Baldrich P."/>
            <person name="Meyers B.C."/>
            <person name="Huo N."/>
            <person name="Gu Y.Q."/>
            <person name="Zhou H."/>
            <person name="Devos K.M."/>
            <person name="Bennetzen J.L."/>
            <person name="Unver T."/>
            <person name="Budak H."/>
            <person name="Gulick P.J."/>
            <person name="Galiba G."/>
            <person name="Kalapos B."/>
            <person name="Nelson D.R."/>
            <person name="Li P."/>
            <person name="You F.M."/>
            <person name="Luo M.C."/>
            <person name="Dvorak J."/>
        </authorList>
    </citation>
    <scope>NUCLEOTIDE SEQUENCE [LARGE SCALE GENOMIC DNA]</scope>
    <source>
        <strain evidence="7">cv. AL8/78</strain>
    </source>
</reference>
<dbReference type="Proteomes" id="UP000015105">
    <property type="component" value="Chromosome 6D"/>
</dbReference>
<dbReference type="AlphaFoldDB" id="A0A453Q8C3"/>
<accession>A0A453Q8C3</accession>
<keyword evidence="8" id="KW-1185">Reference proteome</keyword>
<sequence>MRLMDVAGRRSLLLWTIPVLIVSLVSLVTADVLPLATTLHAAVSTTSIIIYICTFVMGFGPIPGILCSEIFPTRVRGMCIAICSLAFWLSNIAVTYSMPTKGLPLEVIAEFFNVASKGMPKLDHDE</sequence>
<evidence type="ECO:0000313" key="7">
    <source>
        <dbReference type="EnsemblPlants" id="AET6Gv21014600.3"/>
    </source>
</evidence>
<organism evidence="7 8">
    <name type="scientific">Aegilops tauschii subsp. strangulata</name>
    <name type="common">Goatgrass</name>
    <dbReference type="NCBI Taxonomy" id="200361"/>
    <lineage>
        <taxon>Eukaryota</taxon>
        <taxon>Viridiplantae</taxon>
        <taxon>Streptophyta</taxon>
        <taxon>Embryophyta</taxon>
        <taxon>Tracheophyta</taxon>
        <taxon>Spermatophyta</taxon>
        <taxon>Magnoliopsida</taxon>
        <taxon>Liliopsida</taxon>
        <taxon>Poales</taxon>
        <taxon>Poaceae</taxon>
        <taxon>BOP clade</taxon>
        <taxon>Pooideae</taxon>
        <taxon>Triticodae</taxon>
        <taxon>Triticeae</taxon>
        <taxon>Triticinae</taxon>
        <taxon>Aegilops</taxon>
    </lineage>
</organism>
<name>A0A453Q8C3_AEGTS</name>
<comment type="subcellular location">
    <subcellularLocation>
        <location evidence="1">Membrane</location>
        <topology evidence="1">Multi-pass membrane protein</topology>
    </subcellularLocation>
</comment>
<dbReference type="InterPro" id="IPR050814">
    <property type="entry name" value="Myo-inositol_Transporter"/>
</dbReference>